<sequence>MLRGPLRLVRLLHRQFRAVQHLQLLDLGIALGGVPGFRDRQQLPQRAVSGGVIPARRLDPGAQIQEFRQQFGPDVRPVLQAAQPFQRPPGVARLGFQVRGGGVQQLRRLGERQAGRPVRTERFTQPGEGVPDEPPCVVQAALAAHTDSD</sequence>
<evidence type="ECO:0000256" key="1">
    <source>
        <dbReference type="SAM" id="MobiDB-lite"/>
    </source>
</evidence>
<proteinExistence type="predicted"/>
<evidence type="ECO:0000313" key="3">
    <source>
        <dbReference type="Proteomes" id="UP001423409"/>
    </source>
</evidence>
<comment type="caution">
    <text evidence="2">The sequence shown here is derived from an EMBL/GenBank/DDBJ whole genome shotgun (WGS) entry which is preliminary data.</text>
</comment>
<accession>A0ABP9UHR8</accession>
<gene>
    <name evidence="2" type="ORF">Dcae01_02109</name>
</gene>
<organism evidence="2 3">
    <name type="scientific">Deinococcus caeni</name>
    <dbReference type="NCBI Taxonomy" id="569127"/>
    <lineage>
        <taxon>Bacteria</taxon>
        <taxon>Thermotogati</taxon>
        <taxon>Deinococcota</taxon>
        <taxon>Deinococci</taxon>
        <taxon>Deinococcales</taxon>
        <taxon>Deinococcaceae</taxon>
        <taxon>Deinococcus</taxon>
    </lineage>
</organism>
<reference evidence="2 3" key="1">
    <citation type="submission" date="2024-02" db="EMBL/GenBank/DDBJ databases">
        <title>Deinococcus caeni NBRC 101312.</title>
        <authorList>
            <person name="Ichikawa N."/>
            <person name="Katano-Makiyama Y."/>
            <person name="Hidaka K."/>
        </authorList>
    </citation>
    <scope>NUCLEOTIDE SEQUENCE [LARGE SCALE GENOMIC DNA]</scope>
    <source>
        <strain evidence="2 3">NBRC 101312</strain>
    </source>
</reference>
<dbReference type="EMBL" id="BAABQU010000024">
    <property type="protein sequence ID" value="GAA5440592.1"/>
    <property type="molecule type" value="Genomic_DNA"/>
</dbReference>
<evidence type="ECO:0000313" key="2">
    <source>
        <dbReference type="EMBL" id="GAA5440592.1"/>
    </source>
</evidence>
<feature type="region of interest" description="Disordered" evidence="1">
    <location>
        <begin position="113"/>
        <end position="134"/>
    </location>
</feature>
<name>A0ABP9UHR8_9DEIO</name>
<keyword evidence="3" id="KW-1185">Reference proteome</keyword>
<feature type="compositionally biased region" description="Basic and acidic residues" evidence="1">
    <location>
        <begin position="113"/>
        <end position="122"/>
    </location>
</feature>
<dbReference type="Proteomes" id="UP001423409">
    <property type="component" value="Unassembled WGS sequence"/>
</dbReference>
<protein>
    <submittedName>
        <fullName evidence="2">Uncharacterized protein</fullName>
    </submittedName>
</protein>